<keyword evidence="3" id="KW-1185">Reference proteome</keyword>
<reference evidence="2 3" key="1">
    <citation type="submission" date="2021-05" db="EMBL/GenBank/DDBJ databases">
        <title>Aequorivita echinoideorum JCM 30378 genome.</title>
        <authorList>
            <person name="Zhang H."/>
            <person name="Li C."/>
        </authorList>
    </citation>
    <scope>NUCLEOTIDE SEQUENCE [LARGE SCALE GENOMIC DNA]</scope>
    <source>
        <strain evidence="2 3">JCM30378</strain>
    </source>
</reference>
<protein>
    <recommendedName>
        <fullName evidence="4">GLPGLI family protein</fullName>
    </recommendedName>
</protein>
<dbReference type="RefSeq" id="WP_214114175.1">
    <property type="nucleotide sequence ID" value="NZ_JAHCTB010000005.1"/>
</dbReference>
<gene>
    <name evidence="2" type="ORF">KIV10_12275</name>
</gene>
<evidence type="ECO:0000256" key="1">
    <source>
        <dbReference type="SAM" id="SignalP"/>
    </source>
</evidence>
<accession>A0ABS5S6Y4</accession>
<organism evidence="2 3">
    <name type="scientific">Aequorivita echinoideorum</name>
    <dbReference type="NCBI Taxonomy" id="1549647"/>
    <lineage>
        <taxon>Bacteria</taxon>
        <taxon>Pseudomonadati</taxon>
        <taxon>Bacteroidota</taxon>
        <taxon>Flavobacteriia</taxon>
        <taxon>Flavobacteriales</taxon>
        <taxon>Flavobacteriaceae</taxon>
        <taxon>Aequorivita</taxon>
    </lineage>
</organism>
<comment type="caution">
    <text evidence="2">The sequence shown here is derived from an EMBL/GenBank/DDBJ whole genome shotgun (WGS) entry which is preliminary data.</text>
</comment>
<evidence type="ECO:0000313" key="2">
    <source>
        <dbReference type="EMBL" id="MBT0608962.1"/>
    </source>
</evidence>
<keyword evidence="1" id="KW-0732">Signal</keyword>
<feature type="signal peptide" evidence="1">
    <location>
        <begin position="1"/>
        <end position="17"/>
    </location>
</feature>
<evidence type="ECO:0008006" key="4">
    <source>
        <dbReference type="Google" id="ProtNLM"/>
    </source>
</evidence>
<proteinExistence type="predicted"/>
<dbReference type="Proteomes" id="UP001297092">
    <property type="component" value="Unassembled WGS sequence"/>
</dbReference>
<feature type="chain" id="PRO_5046702098" description="GLPGLI family protein" evidence="1">
    <location>
        <begin position="18"/>
        <end position="154"/>
    </location>
</feature>
<name>A0ABS5S6Y4_9FLAO</name>
<dbReference type="EMBL" id="JAHCTB010000005">
    <property type="protein sequence ID" value="MBT0608962.1"/>
    <property type="molecule type" value="Genomic_DNA"/>
</dbReference>
<evidence type="ECO:0000313" key="3">
    <source>
        <dbReference type="Proteomes" id="UP001297092"/>
    </source>
</evidence>
<sequence>MKKWLFIALLLPVFVSAQSDFETRFLRINATTLPEIEDLTTYSLISTSKFSEKVPSFKMTRENYRKEVNMLEAMTNNQQYIASDIEIKLNPQEYGVFGSGSYPADGSTAVPNVAYKEAQRGLLVTDSCPPFGICPRCAPSRIGNGSFGFRGGRY</sequence>